<evidence type="ECO:0000259" key="7">
    <source>
        <dbReference type="PROSITE" id="PS50850"/>
    </source>
</evidence>
<feature type="transmembrane region" description="Helical" evidence="6">
    <location>
        <begin position="236"/>
        <end position="258"/>
    </location>
</feature>
<evidence type="ECO:0000256" key="4">
    <source>
        <dbReference type="ARBA" id="ARBA00022989"/>
    </source>
</evidence>
<proteinExistence type="predicted"/>
<dbReference type="InterPro" id="IPR020846">
    <property type="entry name" value="MFS_dom"/>
</dbReference>
<feature type="transmembrane region" description="Helical" evidence="6">
    <location>
        <begin position="387"/>
        <end position="409"/>
    </location>
</feature>
<evidence type="ECO:0000256" key="2">
    <source>
        <dbReference type="ARBA" id="ARBA00022448"/>
    </source>
</evidence>
<dbReference type="HOGENOM" id="CLU_001265_59_7_9"/>
<dbReference type="GO" id="GO:0022857">
    <property type="term" value="F:transmembrane transporter activity"/>
    <property type="evidence" value="ECO:0007669"/>
    <property type="project" value="InterPro"/>
</dbReference>
<dbReference type="SUPFAM" id="SSF103473">
    <property type="entry name" value="MFS general substrate transporter"/>
    <property type="match status" value="1"/>
</dbReference>
<feature type="transmembrane region" description="Helical" evidence="6">
    <location>
        <begin position="179"/>
        <end position="198"/>
    </location>
</feature>
<keyword evidence="3 6" id="KW-0812">Transmembrane</keyword>
<evidence type="ECO:0000256" key="3">
    <source>
        <dbReference type="ARBA" id="ARBA00022692"/>
    </source>
</evidence>
<dbReference type="GO" id="GO:0005886">
    <property type="term" value="C:plasma membrane"/>
    <property type="evidence" value="ECO:0007669"/>
    <property type="project" value="UniProtKB-SubCell"/>
</dbReference>
<organism evidence="8 9">
    <name type="scientific">Desulfofarcimen acetoxidans (strain ATCC 49208 / DSM 771 / KCTC 5769 / VKM B-1644 / 5575)</name>
    <name type="common">Desulfotomaculum acetoxidans</name>
    <dbReference type="NCBI Taxonomy" id="485916"/>
    <lineage>
        <taxon>Bacteria</taxon>
        <taxon>Bacillati</taxon>
        <taxon>Bacillota</taxon>
        <taxon>Clostridia</taxon>
        <taxon>Eubacteriales</taxon>
        <taxon>Peptococcaceae</taxon>
        <taxon>Desulfofarcimen</taxon>
    </lineage>
</organism>
<dbReference type="PROSITE" id="PS50850">
    <property type="entry name" value="MFS"/>
    <property type="match status" value="1"/>
</dbReference>
<dbReference type="PANTHER" id="PTHR11360">
    <property type="entry name" value="MONOCARBOXYLATE TRANSPORTER"/>
    <property type="match status" value="1"/>
</dbReference>
<evidence type="ECO:0000313" key="8">
    <source>
        <dbReference type="EMBL" id="ACV62601.1"/>
    </source>
</evidence>
<dbReference type="Pfam" id="PF07690">
    <property type="entry name" value="MFS_1"/>
    <property type="match status" value="1"/>
</dbReference>
<reference evidence="8 9" key="1">
    <citation type="journal article" date="2009" name="Stand. Genomic Sci.">
        <title>Complete genome sequence of Desulfotomaculum acetoxidans type strain (5575).</title>
        <authorList>
            <person name="Spring S."/>
            <person name="Lapidus A."/>
            <person name="Schroder M."/>
            <person name="Gleim D."/>
            <person name="Sims D."/>
            <person name="Meincke L."/>
            <person name="Glavina Del Rio T."/>
            <person name="Tice H."/>
            <person name="Copeland A."/>
            <person name="Cheng J.F."/>
            <person name="Lucas S."/>
            <person name="Chen F."/>
            <person name="Nolan M."/>
            <person name="Bruce D."/>
            <person name="Goodwin L."/>
            <person name="Pitluck S."/>
            <person name="Ivanova N."/>
            <person name="Mavromatis K."/>
            <person name="Mikhailova N."/>
            <person name="Pati A."/>
            <person name="Chen A."/>
            <person name="Palaniappan K."/>
            <person name="Land M."/>
            <person name="Hauser L."/>
            <person name="Chang Y.J."/>
            <person name="Jeffries C.D."/>
            <person name="Chain P."/>
            <person name="Saunders E."/>
            <person name="Brettin T."/>
            <person name="Detter J.C."/>
            <person name="Goker M."/>
            <person name="Bristow J."/>
            <person name="Eisen J.A."/>
            <person name="Markowitz V."/>
            <person name="Hugenholtz P."/>
            <person name="Kyrpides N.C."/>
            <person name="Klenk H.P."/>
            <person name="Han C."/>
        </authorList>
    </citation>
    <scope>NUCLEOTIDE SEQUENCE [LARGE SCALE GENOMIC DNA]</scope>
    <source>
        <strain evidence="9">ATCC 49208 / DSM 771 / VKM B-1644</strain>
    </source>
</reference>
<gene>
    <name evidence="8" type="ordered locus">Dtox_1744</name>
</gene>
<feature type="transmembrane region" description="Helical" evidence="6">
    <location>
        <begin position="46"/>
        <end position="63"/>
    </location>
</feature>
<feature type="transmembrane region" description="Helical" evidence="6">
    <location>
        <begin position="110"/>
        <end position="130"/>
    </location>
</feature>
<evidence type="ECO:0000256" key="6">
    <source>
        <dbReference type="SAM" id="Phobius"/>
    </source>
</evidence>
<feature type="transmembrane region" description="Helical" evidence="6">
    <location>
        <begin position="270"/>
        <end position="289"/>
    </location>
</feature>
<keyword evidence="2" id="KW-0813">Transport</keyword>
<feature type="transmembrane region" description="Helical" evidence="6">
    <location>
        <begin position="356"/>
        <end position="381"/>
    </location>
</feature>
<keyword evidence="5 6" id="KW-0472">Membrane</keyword>
<dbReference type="EMBL" id="CP001720">
    <property type="protein sequence ID" value="ACV62601.1"/>
    <property type="molecule type" value="Genomic_DNA"/>
</dbReference>
<dbReference type="InterPro" id="IPR011701">
    <property type="entry name" value="MFS"/>
</dbReference>
<feature type="transmembrane region" description="Helical" evidence="6">
    <location>
        <begin position="325"/>
        <end position="344"/>
    </location>
</feature>
<dbReference type="Gene3D" id="1.20.1250.20">
    <property type="entry name" value="MFS general substrate transporter like domains"/>
    <property type="match status" value="2"/>
</dbReference>
<keyword evidence="9" id="KW-1185">Reference proteome</keyword>
<feature type="transmembrane region" description="Helical" evidence="6">
    <location>
        <begin position="146"/>
        <end position="167"/>
    </location>
</feature>
<dbReference type="PANTHER" id="PTHR11360:SF304">
    <property type="entry name" value="MFS DOMAIN-CONTAINING PROTEIN"/>
    <property type="match status" value="1"/>
</dbReference>
<dbReference type="RefSeq" id="WP_015757312.1">
    <property type="nucleotide sequence ID" value="NC_013216.1"/>
</dbReference>
<dbReference type="AlphaFoldDB" id="C8VX25"/>
<dbReference type="KEGG" id="dae:Dtox_1744"/>
<evidence type="ECO:0000313" key="9">
    <source>
        <dbReference type="Proteomes" id="UP000002217"/>
    </source>
</evidence>
<feature type="transmembrane region" description="Helical" evidence="6">
    <location>
        <begin position="301"/>
        <end position="319"/>
    </location>
</feature>
<feature type="domain" description="Major facilitator superfamily (MFS) profile" evidence="7">
    <location>
        <begin position="1"/>
        <end position="414"/>
    </location>
</feature>
<dbReference type="InterPro" id="IPR036259">
    <property type="entry name" value="MFS_trans_sf"/>
</dbReference>
<accession>C8VX25</accession>
<name>C8VX25_DESAS</name>
<protein>
    <submittedName>
        <fullName evidence="8">Major facilitator superfamily MFS_1</fullName>
    </submittedName>
</protein>
<evidence type="ECO:0000256" key="1">
    <source>
        <dbReference type="ARBA" id="ARBA00004651"/>
    </source>
</evidence>
<evidence type="ECO:0000256" key="5">
    <source>
        <dbReference type="ARBA" id="ARBA00023136"/>
    </source>
</evidence>
<dbReference type="OrthoDB" id="9793415at2"/>
<dbReference type="STRING" id="485916.Dtox_1744"/>
<feature type="transmembrane region" description="Helical" evidence="6">
    <location>
        <begin position="75"/>
        <end position="98"/>
    </location>
</feature>
<dbReference type="InterPro" id="IPR050327">
    <property type="entry name" value="Proton-linked_MCT"/>
</dbReference>
<dbReference type="eggNOG" id="COG2223">
    <property type="taxonomic scope" value="Bacteria"/>
</dbReference>
<keyword evidence="4 6" id="KW-1133">Transmembrane helix</keyword>
<comment type="subcellular location">
    <subcellularLocation>
        <location evidence="1">Cell membrane</location>
        <topology evidence="1">Multi-pass membrane protein</topology>
    </subcellularLocation>
</comment>
<dbReference type="CDD" id="cd17353">
    <property type="entry name" value="MFS_OFA_like"/>
    <property type="match status" value="1"/>
</dbReference>
<dbReference type="Proteomes" id="UP000002217">
    <property type="component" value="Chromosome"/>
</dbReference>
<sequence length="425" mass="44467">MSASNSKGWTVTGAAICINLALGVLYAWSIFKKDLSTHYGLSNTEAALPYTIACGIFALMMVPAGRWQDKIGPRVVAATGGALTGLGLILASFFIPTLSDGNTVISSTGFWGITIGFGVLAGTGIGLGYASTTPPAVKWFPPAKKGLITGLVVSGFGLASVYISPLSKYLLTEFALKNAFLILGIGFLFVTVSFAQFLKNPPPGYLPGGTPSPGCKNSDNAKIDYMPGEMLKTPQFFLLWLMFALAASAGLMTIGHIASIAKQQVPSVDLGFLLVAILAIFNAGGRIIAGILSDKIGRTRTMLLVFVFQAAIMFLFSAFKTPALLIMGTAAVGFNYGSLLSLFPSTTADYFGTKNLGANYGLVFTAWGVGGVFGPMLAGMIADAFKVYTLAFQISAGLLILAALISLIVNAPKTIPLTDDIKLKA</sequence>
<feature type="transmembrane region" description="Helical" evidence="6">
    <location>
        <begin position="12"/>
        <end position="31"/>
    </location>
</feature>